<dbReference type="InterPro" id="IPR010930">
    <property type="entry name" value="Flg_bb/hook_C_dom"/>
</dbReference>
<accession>A0A0J8VAF0</accession>
<dbReference type="OrthoDB" id="9802553at2"/>
<evidence type="ECO:0000259" key="8">
    <source>
        <dbReference type="Pfam" id="PF06429"/>
    </source>
</evidence>
<keyword evidence="10" id="KW-0969">Cilium</keyword>
<comment type="caution">
    <text evidence="10">The sequence shown here is derived from an EMBL/GenBank/DDBJ whole genome shotgun (WGS) entry which is preliminary data.</text>
</comment>
<name>A0A0J8VAF0_9GAMM</name>
<dbReference type="InterPro" id="IPR053927">
    <property type="entry name" value="FlgK_helical"/>
</dbReference>
<dbReference type="STRING" id="680026.AB733_16975"/>
<keyword evidence="10" id="KW-0282">Flagellum</keyword>
<keyword evidence="5 7" id="KW-0964">Secreted</keyword>
<organism evidence="10 11">
    <name type="scientific">Photobacterium swingsii</name>
    <dbReference type="NCBI Taxonomy" id="680026"/>
    <lineage>
        <taxon>Bacteria</taxon>
        <taxon>Pseudomonadati</taxon>
        <taxon>Pseudomonadota</taxon>
        <taxon>Gammaproteobacteria</taxon>
        <taxon>Vibrionales</taxon>
        <taxon>Vibrionaceae</taxon>
        <taxon>Photobacterium</taxon>
    </lineage>
</organism>
<dbReference type="PANTHER" id="PTHR30033:SF1">
    <property type="entry name" value="FLAGELLAR HOOK-ASSOCIATED PROTEIN 1"/>
    <property type="match status" value="1"/>
</dbReference>
<dbReference type="Pfam" id="PF06429">
    <property type="entry name" value="Flg_bbr_C"/>
    <property type="match status" value="1"/>
</dbReference>
<feature type="domain" description="Flagellar hook-associated protein FlgK helical" evidence="9">
    <location>
        <begin position="87"/>
        <end position="312"/>
    </location>
</feature>
<dbReference type="PANTHER" id="PTHR30033">
    <property type="entry name" value="FLAGELLAR HOOK-ASSOCIATED PROTEIN 1"/>
    <property type="match status" value="1"/>
</dbReference>
<dbReference type="GO" id="GO:0009424">
    <property type="term" value="C:bacterial-type flagellum hook"/>
    <property type="evidence" value="ECO:0007669"/>
    <property type="project" value="UniProtKB-UniRule"/>
</dbReference>
<keyword evidence="11" id="KW-1185">Reference proteome</keyword>
<gene>
    <name evidence="7" type="primary">flgK</name>
    <name evidence="10" type="ORF">C9I94_20725</name>
</gene>
<evidence type="ECO:0000256" key="1">
    <source>
        <dbReference type="ARBA" id="ARBA00004365"/>
    </source>
</evidence>
<dbReference type="RefSeq" id="WP_048899846.1">
    <property type="nucleotide sequence ID" value="NZ_AP024852.1"/>
</dbReference>
<evidence type="ECO:0000256" key="4">
    <source>
        <dbReference type="ARBA" id="ARBA00016244"/>
    </source>
</evidence>
<keyword evidence="10" id="KW-0966">Cell projection</keyword>
<reference evidence="10 11" key="1">
    <citation type="submission" date="2018-01" db="EMBL/GenBank/DDBJ databases">
        <title>Whole genome sequencing of Histamine producing bacteria.</title>
        <authorList>
            <person name="Butler K."/>
        </authorList>
    </citation>
    <scope>NUCLEOTIDE SEQUENCE [LARGE SCALE GENOMIC DNA]</scope>
    <source>
        <strain evidence="10 11">DSM 24669</strain>
    </source>
</reference>
<dbReference type="GO" id="GO:0005198">
    <property type="term" value="F:structural molecule activity"/>
    <property type="evidence" value="ECO:0007669"/>
    <property type="project" value="UniProtKB-UniRule"/>
</dbReference>
<proteinExistence type="inferred from homology"/>
<dbReference type="GO" id="GO:0044780">
    <property type="term" value="P:bacterial-type flagellum assembly"/>
    <property type="evidence" value="ECO:0007669"/>
    <property type="project" value="InterPro"/>
</dbReference>
<keyword evidence="6 7" id="KW-0975">Bacterial flagellum</keyword>
<dbReference type="InterPro" id="IPR002371">
    <property type="entry name" value="FlgK"/>
</dbReference>
<dbReference type="EMBL" id="PYLZ01000014">
    <property type="protein sequence ID" value="PSW22376.1"/>
    <property type="molecule type" value="Genomic_DNA"/>
</dbReference>
<dbReference type="Pfam" id="PF22638">
    <property type="entry name" value="FlgK_D1"/>
    <property type="match status" value="1"/>
</dbReference>
<evidence type="ECO:0000256" key="7">
    <source>
        <dbReference type="RuleBase" id="RU362065"/>
    </source>
</evidence>
<evidence type="ECO:0000256" key="5">
    <source>
        <dbReference type="ARBA" id="ARBA00022525"/>
    </source>
</evidence>
<evidence type="ECO:0000313" key="11">
    <source>
        <dbReference type="Proteomes" id="UP000240481"/>
    </source>
</evidence>
<dbReference type="SUPFAM" id="SSF64518">
    <property type="entry name" value="Phase 1 flagellin"/>
    <property type="match status" value="1"/>
</dbReference>
<protein>
    <recommendedName>
        <fullName evidence="4 7">Flagellar hook-associated protein 1</fullName>
        <shortName evidence="7">HAP1</shortName>
    </recommendedName>
</protein>
<evidence type="ECO:0000256" key="3">
    <source>
        <dbReference type="ARBA" id="ARBA00009677"/>
    </source>
</evidence>
<sequence length="468" mass="50124">MSLINIGLSGMNAANAGLSVTAHNVSNVMTPGYSRQRVGFGAVTGANNSGAGVGVSNVERMADNYLNQQIYRQRGSWGYNAISSQYMQKTETVLNNKSTSISTGLDRFYASLNEASAKPQDIAYRQTIVSESKSMVQRFNNLSNQLDSQETQVKGQLDASITDANTLMASIASLNSSIRDVGGNSEAASSLLDARDEAIRQLSSMMDVNPTYHDDGTVTVTMAKGQTLVSGTTASQLSQDHNGELVLKRGDTNLALDDNLGGTIGGLVDYRDNELVGLRRELDVMAYSFATEFNEKHQQGFDLNGDAGKAVFGGVDSVEGAASKLTLLVDDPKQLAFSSAADEPGNSDNLKGLIELKNAPVNVDKSKLTPEALEKYELAIDKLNGKSIYSNYTGLTGDWAIRTAQLEADTKASAALVDQAQGERDSKSGVNLDEEAASIMTYTQMYQANAQVISTAQQLFDVTLSMFR</sequence>
<dbReference type="AlphaFoldDB" id="A0A0J8VAF0"/>
<evidence type="ECO:0000256" key="6">
    <source>
        <dbReference type="ARBA" id="ARBA00023143"/>
    </source>
</evidence>
<comment type="subcellular location">
    <subcellularLocation>
        <location evidence="1 7">Bacterial flagellum</location>
    </subcellularLocation>
    <subcellularLocation>
        <location evidence="2 7">Secreted</location>
    </subcellularLocation>
</comment>
<evidence type="ECO:0000259" key="9">
    <source>
        <dbReference type="Pfam" id="PF22638"/>
    </source>
</evidence>
<dbReference type="GO" id="GO:0005576">
    <property type="term" value="C:extracellular region"/>
    <property type="evidence" value="ECO:0007669"/>
    <property type="project" value="UniProtKB-SubCell"/>
</dbReference>
<feature type="domain" description="Flagellar basal-body/hook protein C-terminal" evidence="8">
    <location>
        <begin position="426"/>
        <end position="466"/>
    </location>
</feature>
<evidence type="ECO:0000256" key="2">
    <source>
        <dbReference type="ARBA" id="ARBA00004613"/>
    </source>
</evidence>
<dbReference type="Proteomes" id="UP000240481">
    <property type="component" value="Unassembled WGS sequence"/>
</dbReference>
<dbReference type="PRINTS" id="PR01005">
    <property type="entry name" value="FLGHOOKAP1"/>
</dbReference>
<dbReference type="NCBIfam" id="TIGR02492">
    <property type="entry name" value="flgK_ends"/>
    <property type="match status" value="1"/>
</dbReference>
<comment type="similarity">
    <text evidence="3 7">Belongs to the flagella basal body rod proteins family.</text>
</comment>
<evidence type="ECO:0000313" key="10">
    <source>
        <dbReference type="EMBL" id="PSW22376.1"/>
    </source>
</evidence>